<feature type="chain" id="PRO_5043094300" description="Protein disulfide-isomerase" evidence="13">
    <location>
        <begin position="18"/>
        <end position="485"/>
    </location>
</feature>
<keyword evidence="6" id="KW-0677">Repeat</keyword>
<dbReference type="GO" id="GO:0034976">
    <property type="term" value="P:response to endoplasmic reticulum stress"/>
    <property type="evidence" value="ECO:0007669"/>
    <property type="project" value="TreeGrafter"/>
</dbReference>
<dbReference type="InterPro" id="IPR005788">
    <property type="entry name" value="PDI_thioredoxin-like_dom"/>
</dbReference>
<evidence type="ECO:0000256" key="10">
    <source>
        <dbReference type="ARBA" id="ARBA00023284"/>
    </source>
</evidence>
<comment type="catalytic activity">
    <reaction evidence="1 13">
        <text>Catalyzes the rearrangement of -S-S- bonds in proteins.</text>
        <dbReference type="EC" id="5.3.4.1"/>
    </reaction>
</comment>
<evidence type="ECO:0000259" key="14">
    <source>
        <dbReference type="PROSITE" id="PS51352"/>
    </source>
</evidence>
<dbReference type="CDD" id="cd02961">
    <property type="entry name" value="PDI_a_family"/>
    <property type="match status" value="1"/>
</dbReference>
<feature type="signal peptide" evidence="13">
    <location>
        <begin position="1"/>
        <end position="17"/>
    </location>
</feature>
<evidence type="ECO:0000313" key="16">
    <source>
        <dbReference type="Proteomes" id="UP001162131"/>
    </source>
</evidence>
<evidence type="ECO:0000256" key="11">
    <source>
        <dbReference type="PIRSR" id="PIRSR605792-51"/>
    </source>
</evidence>
<comment type="subcellular location">
    <subcellularLocation>
        <location evidence="2">Endoplasmic reticulum lumen</location>
    </subcellularLocation>
</comment>
<protein>
    <recommendedName>
        <fullName evidence="4 13">Protein disulfide-isomerase</fullName>
        <ecNumber evidence="4 13">5.3.4.1</ecNumber>
    </recommendedName>
</protein>
<dbReference type="CDD" id="cd02982">
    <property type="entry name" value="PDI_b'_family"/>
    <property type="match status" value="1"/>
</dbReference>
<dbReference type="AlphaFoldDB" id="A0AAU9JFN3"/>
<dbReference type="NCBIfam" id="TIGR01130">
    <property type="entry name" value="ER_PDI_fam"/>
    <property type="match status" value="1"/>
</dbReference>
<feature type="domain" description="Thioredoxin" evidence="14">
    <location>
        <begin position="17"/>
        <end position="140"/>
    </location>
</feature>
<keyword evidence="5 13" id="KW-0732">Signal</keyword>
<keyword evidence="10 11" id="KW-0676">Redox-active center</keyword>
<evidence type="ECO:0000256" key="3">
    <source>
        <dbReference type="ARBA" id="ARBA00006347"/>
    </source>
</evidence>
<evidence type="ECO:0000256" key="9">
    <source>
        <dbReference type="ARBA" id="ARBA00023235"/>
    </source>
</evidence>
<keyword evidence="7" id="KW-0256">Endoplasmic reticulum</keyword>
<dbReference type="EMBL" id="CAJZBQ010000036">
    <property type="protein sequence ID" value="CAG9324791.1"/>
    <property type="molecule type" value="Genomic_DNA"/>
</dbReference>
<dbReference type="SUPFAM" id="SSF52833">
    <property type="entry name" value="Thioredoxin-like"/>
    <property type="match status" value="4"/>
</dbReference>
<feature type="disulfide bond" description="Redox-active" evidence="11">
    <location>
        <begin position="398"/>
        <end position="401"/>
    </location>
</feature>
<feature type="domain" description="Thioredoxin" evidence="14">
    <location>
        <begin position="355"/>
        <end position="475"/>
    </location>
</feature>
<sequence length="485" mass="56030">MALHIWIAFFIFGCAYSQDSSSIEPISEILEENDVWVLSDSNFEDALNAQPNLLVEFYAPWCGHCKNLAPHYAKAASRLKDSIPPIRIAKVDATVSKNLAEKYGVTGYPTLKYFENKVPTNYDGGRTEDSIVTWVLKKSGITYTVISDYFHLQRKLDKARVAVVLFSKLDSPELRHFDYVTKYLEGVEFIVSTDPVALARFETKEPSIILFKQFDEKRNNFDGKFKHAEIAKFIEKNKKPLVNEFNDEDWRKSFDEKIPVFLLICNKDDYEQYKEDLYAVAKKYSKNMMFLYGDISEQNNENLKDFLGLEASAQPAIAIIDKGEISNKFISSEIPTEESMKSFIKKWKKKEIEPSYKSQELPAKNYVKNVRVLVGKNFDEVVLDKTKDVLVYFYSPYCSHCKDFEPVYQDLAKKLSHVPSLVLAKIDYTQNEAKDQIIKSFPTIKFFPGKKKKGIEYESSRNLESLLQFIKEKASFKFDESKPDL</sequence>
<evidence type="ECO:0000256" key="6">
    <source>
        <dbReference type="ARBA" id="ARBA00022737"/>
    </source>
</evidence>
<gene>
    <name evidence="15" type="ORF">BSTOLATCC_MIC36571</name>
</gene>
<keyword evidence="16" id="KW-1185">Reference proteome</keyword>
<dbReference type="FunFam" id="3.40.30.10:FF:000023">
    <property type="entry name" value="Protein disulfide-isomerase"/>
    <property type="match status" value="1"/>
</dbReference>
<dbReference type="NCBIfam" id="TIGR01126">
    <property type="entry name" value="pdi_dom"/>
    <property type="match status" value="1"/>
</dbReference>
<dbReference type="Gene3D" id="3.40.30.10">
    <property type="entry name" value="Glutaredoxin"/>
    <property type="match status" value="4"/>
</dbReference>
<dbReference type="Pfam" id="PF00085">
    <property type="entry name" value="Thioredoxin"/>
    <property type="match status" value="2"/>
</dbReference>
<evidence type="ECO:0000256" key="4">
    <source>
        <dbReference type="ARBA" id="ARBA00012723"/>
    </source>
</evidence>
<dbReference type="InterPro" id="IPR005792">
    <property type="entry name" value="Prot_disulphide_isomerase"/>
</dbReference>
<evidence type="ECO:0000256" key="2">
    <source>
        <dbReference type="ARBA" id="ARBA00004319"/>
    </source>
</evidence>
<evidence type="ECO:0000256" key="8">
    <source>
        <dbReference type="ARBA" id="ARBA00023157"/>
    </source>
</evidence>
<dbReference type="InterPro" id="IPR017937">
    <property type="entry name" value="Thioredoxin_CS"/>
</dbReference>
<dbReference type="Proteomes" id="UP001162131">
    <property type="component" value="Unassembled WGS sequence"/>
</dbReference>
<evidence type="ECO:0000256" key="12">
    <source>
        <dbReference type="RuleBase" id="RU004208"/>
    </source>
</evidence>
<name>A0AAU9JFN3_9CILI</name>
<dbReference type="InterPro" id="IPR013766">
    <property type="entry name" value="Thioredoxin_domain"/>
</dbReference>
<evidence type="ECO:0000256" key="5">
    <source>
        <dbReference type="ARBA" id="ARBA00022729"/>
    </source>
</evidence>
<organism evidence="15 16">
    <name type="scientific">Blepharisma stoltei</name>
    <dbReference type="NCBI Taxonomy" id="1481888"/>
    <lineage>
        <taxon>Eukaryota</taxon>
        <taxon>Sar</taxon>
        <taxon>Alveolata</taxon>
        <taxon>Ciliophora</taxon>
        <taxon>Postciliodesmatophora</taxon>
        <taxon>Heterotrichea</taxon>
        <taxon>Heterotrichida</taxon>
        <taxon>Blepharismidae</taxon>
        <taxon>Blepharisma</taxon>
    </lineage>
</organism>
<dbReference type="EC" id="5.3.4.1" evidence="4 13"/>
<dbReference type="PROSITE" id="PS00194">
    <property type="entry name" value="THIOREDOXIN_1"/>
    <property type="match status" value="1"/>
</dbReference>
<evidence type="ECO:0000256" key="7">
    <source>
        <dbReference type="ARBA" id="ARBA00022824"/>
    </source>
</evidence>
<dbReference type="GO" id="GO:0006457">
    <property type="term" value="P:protein folding"/>
    <property type="evidence" value="ECO:0007669"/>
    <property type="project" value="TreeGrafter"/>
</dbReference>
<comment type="similarity">
    <text evidence="3 12">Belongs to the protein disulfide isomerase family.</text>
</comment>
<keyword evidence="9 13" id="KW-0413">Isomerase</keyword>
<dbReference type="PROSITE" id="PS51352">
    <property type="entry name" value="THIOREDOXIN_2"/>
    <property type="match status" value="2"/>
</dbReference>
<dbReference type="Pfam" id="PF13848">
    <property type="entry name" value="Thioredoxin_6"/>
    <property type="match status" value="1"/>
</dbReference>
<dbReference type="GO" id="GO:0005788">
    <property type="term" value="C:endoplasmic reticulum lumen"/>
    <property type="evidence" value="ECO:0007669"/>
    <property type="project" value="UniProtKB-SubCell"/>
</dbReference>
<feature type="disulfide bond" description="Redox-active" evidence="11">
    <location>
        <begin position="62"/>
        <end position="65"/>
    </location>
</feature>
<comment type="caution">
    <text evidence="15">The sequence shown here is derived from an EMBL/GenBank/DDBJ whole genome shotgun (WGS) entry which is preliminary data.</text>
</comment>
<dbReference type="CDD" id="cd02981">
    <property type="entry name" value="PDI_b_family"/>
    <property type="match status" value="1"/>
</dbReference>
<proteinExistence type="inferred from homology"/>
<keyword evidence="8 11" id="KW-1015">Disulfide bond</keyword>
<dbReference type="InterPro" id="IPR036249">
    <property type="entry name" value="Thioredoxin-like_sf"/>
</dbReference>
<evidence type="ECO:0000256" key="1">
    <source>
        <dbReference type="ARBA" id="ARBA00001182"/>
    </source>
</evidence>
<evidence type="ECO:0000256" key="13">
    <source>
        <dbReference type="RuleBase" id="RU361130"/>
    </source>
</evidence>
<dbReference type="PANTHER" id="PTHR18929">
    <property type="entry name" value="PROTEIN DISULFIDE ISOMERASE"/>
    <property type="match status" value="1"/>
</dbReference>
<dbReference type="GO" id="GO:0003756">
    <property type="term" value="F:protein disulfide isomerase activity"/>
    <property type="evidence" value="ECO:0007669"/>
    <property type="project" value="UniProtKB-EC"/>
</dbReference>
<accession>A0AAU9JFN3</accession>
<reference evidence="15" key="1">
    <citation type="submission" date="2021-09" db="EMBL/GenBank/DDBJ databases">
        <authorList>
            <consortium name="AG Swart"/>
            <person name="Singh M."/>
            <person name="Singh A."/>
            <person name="Seah K."/>
            <person name="Emmerich C."/>
        </authorList>
    </citation>
    <scope>NUCLEOTIDE SEQUENCE</scope>
    <source>
        <strain evidence="15">ATCC30299</strain>
    </source>
</reference>
<dbReference type="PRINTS" id="PR00421">
    <property type="entry name" value="THIOREDOXIN"/>
</dbReference>
<evidence type="ECO:0000313" key="15">
    <source>
        <dbReference type="EMBL" id="CAG9324791.1"/>
    </source>
</evidence>